<proteinExistence type="predicted"/>
<dbReference type="Proteomes" id="UP000515135">
    <property type="component" value="Unplaced"/>
</dbReference>
<feature type="region of interest" description="Disordered" evidence="1">
    <location>
        <begin position="1"/>
        <end position="26"/>
    </location>
</feature>
<accession>A0A6P4YR53</accession>
<gene>
    <name evidence="3" type="primary">LOC109467580</name>
</gene>
<evidence type="ECO:0000313" key="2">
    <source>
        <dbReference type="Proteomes" id="UP000515135"/>
    </source>
</evidence>
<organism evidence="2 3">
    <name type="scientific">Branchiostoma belcheri</name>
    <name type="common">Amphioxus</name>
    <dbReference type="NCBI Taxonomy" id="7741"/>
    <lineage>
        <taxon>Eukaryota</taxon>
        <taxon>Metazoa</taxon>
        <taxon>Chordata</taxon>
        <taxon>Cephalochordata</taxon>
        <taxon>Leptocardii</taxon>
        <taxon>Amphioxiformes</taxon>
        <taxon>Branchiostomatidae</taxon>
        <taxon>Branchiostoma</taxon>
    </lineage>
</organism>
<evidence type="ECO:0000313" key="3">
    <source>
        <dbReference type="RefSeq" id="XP_019621157.1"/>
    </source>
</evidence>
<dbReference type="GeneID" id="109467580"/>
<feature type="compositionally biased region" description="Basic and acidic residues" evidence="1">
    <location>
        <begin position="1"/>
        <end position="19"/>
    </location>
</feature>
<sequence>MDRKRKTQDEHELEKDAKKGAPPRPPVVEITIDKAVIKGYHIFRLRPLMGLRMNVVAEPDNQHDKHALAVFMPPLEKIPTDQHDVVTDTKRRTVVRDIAEKCVGHLPASLSSILNQLSSAGEVEEITCVAIGLPRRSFWPWPEAVQKGGGAVVPCQIHLQVVDKERATAALRAAFNDMGPEKEVLTVL</sequence>
<keyword evidence="2" id="KW-1185">Reference proteome</keyword>
<dbReference type="AlphaFoldDB" id="A0A6P4YR53"/>
<evidence type="ECO:0000256" key="1">
    <source>
        <dbReference type="SAM" id="MobiDB-lite"/>
    </source>
</evidence>
<dbReference type="OrthoDB" id="5978902at2759"/>
<dbReference type="Gene3D" id="3.30.70.2330">
    <property type="match status" value="1"/>
</dbReference>
<dbReference type="RefSeq" id="XP_019621157.1">
    <property type="nucleotide sequence ID" value="XM_019765598.1"/>
</dbReference>
<protein>
    <submittedName>
        <fullName evidence="3">Uncharacterized protein LOC109467580</fullName>
    </submittedName>
</protein>
<reference evidence="3" key="1">
    <citation type="submission" date="2025-08" db="UniProtKB">
        <authorList>
            <consortium name="RefSeq"/>
        </authorList>
    </citation>
    <scope>IDENTIFICATION</scope>
    <source>
        <tissue evidence="3">Gonad</tissue>
    </source>
</reference>
<dbReference type="KEGG" id="bbel:109467580"/>
<name>A0A6P4YR53_BRABE</name>